<dbReference type="SUPFAM" id="SSF50156">
    <property type="entry name" value="PDZ domain-like"/>
    <property type="match status" value="1"/>
</dbReference>
<dbReference type="EMBL" id="DVMO01000026">
    <property type="protein sequence ID" value="HIU27074.1"/>
    <property type="molecule type" value="Genomic_DNA"/>
</dbReference>
<evidence type="ECO:0000259" key="1">
    <source>
        <dbReference type="PROSITE" id="PS50106"/>
    </source>
</evidence>
<feature type="domain" description="Peptidase S55" evidence="2">
    <location>
        <begin position="123"/>
        <end position="354"/>
    </location>
</feature>
<evidence type="ECO:0000259" key="2">
    <source>
        <dbReference type="PROSITE" id="PS51494"/>
    </source>
</evidence>
<dbReference type="InterPro" id="IPR014219">
    <property type="entry name" value="SpoIVB"/>
</dbReference>
<evidence type="ECO:0000313" key="3">
    <source>
        <dbReference type="EMBL" id="HIU27074.1"/>
    </source>
</evidence>
<evidence type="ECO:0000313" key="4">
    <source>
        <dbReference type="Proteomes" id="UP000824091"/>
    </source>
</evidence>
<dbReference type="PROSITE" id="PS50106">
    <property type="entry name" value="PDZ"/>
    <property type="match status" value="1"/>
</dbReference>
<dbReference type="InterPro" id="IPR041489">
    <property type="entry name" value="PDZ_6"/>
</dbReference>
<keyword evidence="3" id="KW-0378">Hydrolase</keyword>
<dbReference type="InterPro" id="IPR001478">
    <property type="entry name" value="PDZ"/>
</dbReference>
<dbReference type="Gene3D" id="2.30.42.10">
    <property type="match status" value="1"/>
</dbReference>
<organism evidence="3 4">
    <name type="scientific">Candidatus Fimisoma avicola</name>
    <dbReference type="NCBI Taxonomy" id="2840826"/>
    <lineage>
        <taxon>Bacteria</taxon>
        <taxon>Bacillati</taxon>
        <taxon>Bacillota</taxon>
        <taxon>Clostridia</taxon>
        <taxon>Eubacteriales</taxon>
        <taxon>Candidatus Fimisoma</taxon>
    </lineage>
</organism>
<dbReference type="GO" id="GO:0016787">
    <property type="term" value="F:hydrolase activity"/>
    <property type="evidence" value="ECO:0007669"/>
    <property type="project" value="UniProtKB-KW"/>
</dbReference>
<accession>A0A9D1I324</accession>
<dbReference type="InterPro" id="IPR008763">
    <property type="entry name" value="Peptidase_S55"/>
</dbReference>
<protein>
    <submittedName>
        <fullName evidence="3">SpoIVB peptidase</fullName>
        <ecNumber evidence="3">3.4.21.116</ecNumber>
    </submittedName>
</protein>
<dbReference type="EC" id="3.4.21.116" evidence="3"/>
<dbReference type="SMART" id="SM00228">
    <property type="entry name" value="PDZ"/>
    <property type="match status" value="1"/>
</dbReference>
<dbReference type="Pfam" id="PF05580">
    <property type="entry name" value="Peptidase_S55"/>
    <property type="match status" value="1"/>
</dbReference>
<feature type="domain" description="PDZ" evidence="1">
    <location>
        <begin position="48"/>
        <end position="122"/>
    </location>
</feature>
<dbReference type="Proteomes" id="UP000824091">
    <property type="component" value="Unassembled WGS sequence"/>
</dbReference>
<comment type="caution">
    <text evidence="3">The sequence shown here is derived from an EMBL/GenBank/DDBJ whole genome shotgun (WGS) entry which is preliminary data.</text>
</comment>
<dbReference type="NCBIfam" id="TIGR02860">
    <property type="entry name" value="spore_IV_B"/>
    <property type="match status" value="1"/>
</dbReference>
<dbReference type="InterPro" id="IPR036034">
    <property type="entry name" value="PDZ_sf"/>
</dbReference>
<dbReference type="PROSITE" id="PS51494">
    <property type="entry name" value="SPOIVB"/>
    <property type="match status" value="1"/>
</dbReference>
<name>A0A9D1I324_9FIRM</name>
<reference evidence="3" key="1">
    <citation type="submission" date="2020-10" db="EMBL/GenBank/DDBJ databases">
        <authorList>
            <person name="Gilroy R."/>
        </authorList>
    </citation>
    <scope>NUCLEOTIDE SEQUENCE</scope>
    <source>
        <strain evidence="3">11300</strain>
    </source>
</reference>
<proteinExistence type="predicted"/>
<reference evidence="3" key="2">
    <citation type="journal article" date="2021" name="PeerJ">
        <title>Extensive microbial diversity within the chicken gut microbiome revealed by metagenomics and culture.</title>
        <authorList>
            <person name="Gilroy R."/>
            <person name="Ravi A."/>
            <person name="Getino M."/>
            <person name="Pursley I."/>
            <person name="Horton D.L."/>
            <person name="Alikhan N.F."/>
            <person name="Baker D."/>
            <person name="Gharbi K."/>
            <person name="Hall N."/>
            <person name="Watson M."/>
            <person name="Adriaenssens E.M."/>
            <person name="Foster-Nyarko E."/>
            <person name="Jarju S."/>
            <person name="Secka A."/>
            <person name="Antonio M."/>
            <person name="Oren A."/>
            <person name="Chaudhuri R.R."/>
            <person name="La Ragione R."/>
            <person name="Hildebrand F."/>
            <person name="Pallen M.J."/>
        </authorList>
    </citation>
    <scope>NUCLEOTIDE SEQUENCE</scope>
    <source>
        <strain evidence="3">11300</strain>
    </source>
</reference>
<sequence>MKKNIRRSLLVFILTIAVIGGAGVILGQTDSTQEAVRVVSEKILIPGGQSVGIRMNVKGVLVVGLEEIETDNEIVNPGLDAGIQVGDMIVSINGQEVYYADEVTQIVEKASGSLEIQVSRKDQILDFSVEPVTDRNTGTKKIGIWVKEKIAGIGTLSFYDPETNVYAALGHGIYESKTDTLLQAGEGTLLKTEVRAVKEGEAGIPGEIRGIFYEDEAPLGTVAKNSQFGIYCIGTGNEAGSAAEPMVMATQDQIEEGPAKILTTIDGNKVESFDVLITKVNRQKEAGSRGLEITVTDKELLGYCGGIVQGMSGSPIIQNDRIIGAVTHVFVNDPTKGYGIFAEWMVEESRSLTE</sequence>
<gene>
    <name evidence="3" type="primary">spoIVB</name>
    <name evidence="3" type="ORF">IAD16_01675</name>
</gene>
<dbReference type="AlphaFoldDB" id="A0A9D1I324"/>
<dbReference type="Pfam" id="PF17820">
    <property type="entry name" value="PDZ_6"/>
    <property type="match status" value="1"/>
</dbReference>